<evidence type="ECO:0000313" key="3">
    <source>
        <dbReference type="Proteomes" id="UP000053831"/>
    </source>
</evidence>
<dbReference type="InterPro" id="IPR055334">
    <property type="entry name" value="PEX8-like"/>
</dbReference>
<organism evidence="2 3">
    <name type="scientific">Escovopsis weberi</name>
    <dbReference type="NCBI Taxonomy" id="150374"/>
    <lineage>
        <taxon>Eukaryota</taxon>
        <taxon>Fungi</taxon>
        <taxon>Dikarya</taxon>
        <taxon>Ascomycota</taxon>
        <taxon>Pezizomycotina</taxon>
        <taxon>Sordariomycetes</taxon>
        <taxon>Hypocreomycetidae</taxon>
        <taxon>Hypocreales</taxon>
        <taxon>Hypocreaceae</taxon>
        <taxon>Escovopsis</taxon>
    </lineage>
</organism>
<dbReference type="OrthoDB" id="2357318at2759"/>
<evidence type="ECO:0000256" key="1">
    <source>
        <dbReference type="SAM" id="MobiDB-lite"/>
    </source>
</evidence>
<evidence type="ECO:0000313" key="2">
    <source>
        <dbReference type="EMBL" id="KOS19383.1"/>
    </source>
</evidence>
<feature type="compositionally biased region" description="Pro residues" evidence="1">
    <location>
        <begin position="560"/>
        <end position="573"/>
    </location>
</feature>
<dbReference type="PANTHER" id="PTHR39214">
    <property type="entry name" value="MICROBODY (PEROXISOME) BIOGENESIS PROTEIN PEROXIN 8 (EUROFUNG)"/>
    <property type="match status" value="1"/>
</dbReference>
<protein>
    <submittedName>
        <fullName evidence="2">Peroxisomal biogenesis factor 8</fullName>
    </submittedName>
</protein>
<dbReference type="PANTHER" id="PTHR39214:SF1">
    <property type="entry name" value="MICROBODY (PEROXISOME) BIOGENESIS PROTEIN PEROXIN 8 (EUROFUNG)"/>
    <property type="match status" value="1"/>
</dbReference>
<proteinExistence type="predicted"/>
<dbReference type="AlphaFoldDB" id="A0A0M9VU19"/>
<keyword evidence="3" id="KW-1185">Reference proteome</keyword>
<dbReference type="Pfam" id="PF26001">
    <property type="entry name" value="Pex8"/>
    <property type="match status" value="1"/>
</dbReference>
<name>A0A0M9VU19_ESCWE</name>
<dbReference type="Proteomes" id="UP000053831">
    <property type="component" value="Unassembled WGS sequence"/>
</dbReference>
<comment type="caution">
    <text evidence="2">The sequence shown here is derived from an EMBL/GenBank/DDBJ whole genome shotgun (WGS) entry which is preliminary data.</text>
</comment>
<dbReference type="STRING" id="150374.A0A0M9VU19"/>
<gene>
    <name evidence="2" type="ORF">ESCO_000180</name>
</gene>
<sequence>MAADQLLVTLLQHYQDVHDAPKTDQIYGTTAHLLAQLTNPLNLALLTSQLLTAPAIWQKHDGLRTAIRIVSIYNSAARSTLQRAVENAKPMAQIKDGPSCEDWTRAILKGADEYSKRWQHLLVLTGVLMGIEGSSDGPTLSASLRGTLEHAVVAATNLALESHEADGPLAAGSIVLALTYSFPFLSECHRAMLDCNRLLPLAVWAITGPEGFGDGHFLRAIEKNVTERHKVYTWGPQSPSFKMLQEMDRQPLMGNMGPLSRLAAFAAQQATVTGLVLEAHDALLVFTRKVSDAWQMCRLSSVDPAYEEHRMHADTAQTTMPALWQVLRKLMFGVVVTLQAIVSRSLLDPRMLNHAAAPAIATKSLQILRNIYFISSRGGNSSFQVYTFAYLTSIDVLGRFPLAAEALLRQTRPCDEIPSRHVCRTFDLFYLNLAEHLPLALPTEACDALIIKPATNYLSHGGAMTPFMVELFESSHSAILAVLSCPQHSALTISITPFYIVKLLESFPDRISPRQFRLAFKTVMQIVSPPFPIAAMEPHMSETLLEMLLNSISKASPTLLPNPAPDQPQPGPADGPGGGGARDAHVPEPFSAQSALTMALVDALPFLPLPLMSEWLTTTAKTLNKITETKLRAPVKQRFWDILVNGEMDVERAAMGVSWWGTHGGRELVLYGGGSGGGGAGGRQTDVAAAALTMSGALVGEEKFTSKL</sequence>
<reference evidence="2 3" key="1">
    <citation type="submission" date="2015-07" db="EMBL/GenBank/DDBJ databases">
        <title>The genome of the fungus Escovopsis weberi, a specialized disease agent of ant agriculture.</title>
        <authorList>
            <person name="de Man T.J."/>
            <person name="Stajich J.E."/>
            <person name="Kubicek C.P."/>
            <person name="Chenthamara K."/>
            <person name="Atanasova L."/>
            <person name="Druzhinina I.S."/>
            <person name="Birnbaum S."/>
            <person name="Barribeau S.M."/>
            <person name="Teiling C."/>
            <person name="Suen G."/>
            <person name="Currie C."/>
            <person name="Gerardo N.M."/>
        </authorList>
    </citation>
    <scope>NUCLEOTIDE SEQUENCE [LARGE SCALE GENOMIC DNA]</scope>
</reference>
<dbReference type="EMBL" id="LGSR01000020">
    <property type="protein sequence ID" value="KOS19383.1"/>
    <property type="molecule type" value="Genomic_DNA"/>
</dbReference>
<feature type="region of interest" description="Disordered" evidence="1">
    <location>
        <begin position="558"/>
        <end position="587"/>
    </location>
</feature>
<accession>A0A0M9VU19</accession>